<proteinExistence type="predicted"/>
<reference evidence="3" key="1">
    <citation type="submission" date="2016-07" db="EMBL/GenBank/DDBJ databases">
        <title>Sequence Frankia sp. strain CcI1.17.</title>
        <authorList>
            <person name="Ghodhbane-Gtari F."/>
            <person name="Swanson E."/>
            <person name="Gueddou A."/>
            <person name="Morris K."/>
            <person name="Hezbri K."/>
            <person name="Ktari A."/>
            <person name="Nouioui I."/>
            <person name="Abebe-Akele F."/>
            <person name="Simpson S."/>
            <person name="Thomas K."/>
            <person name="Gtari M."/>
            <person name="Tisa L.S."/>
            <person name="Hurst S."/>
        </authorList>
    </citation>
    <scope>NUCLEOTIDE SEQUENCE [LARGE SCALE GENOMIC DNA]</scope>
    <source>
        <strain evidence="3">Cc1.17</strain>
    </source>
</reference>
<evidence type="ECO:0000313" key="3">
    <source>
        <dbReference type="Proteomes" id="UP000179627"/>
    </source>
</evidence>
<comment type="caution">
    <text evidence="2">The sequence shown here is derived from an EMBL/GenBank/DDBJ whole genome shotgun (WGS) entry which is preliminary data.</text>
</comment>
<accession>A0A1S1Q9H0</accession>
<evidence type="ECO:0000256" key="1">
    <source>
        <dbReference type="SAM" id="MobiDB-lite"/>
    </source>
</evidence>
<dbReference type="Proteomes" id="UP000179627">
    <property type="component" value="Unassembled WGS sequence"/>
</dbReference>
<sequence>MALAVGVSASPAFANGYGSTECDQNPYPGCDLLAGSGGEAAVPIPDGGPSSANDLPGSRGGQPRSVPPGDRSLSEPSLAHADCSYVRSDYQPPAGGVRPASYQLPAAGGLVVRPAVWNSSGPSVRPVASQPGQGPGAWYIYQCATGGEQDALYRAPVWIPDAAPGAAPAPDPEALAEQARNQLRLAGPAIVMSPVADQLVRLPTWLWLDPAGWNQVAATAAAGGVSVTAVAQPVQVVWSLGDGGTVTCTGPGTPFPAGADPKGASPDCGYTYTHRSLDTPGGTFPVTATVRWDVTWAGAGQTGAFPGLTTVSTTQARVIDVPALTTDGG</sequence>
<organism evidence="2 3">
    <name type="scientific">Parafrankia colletiae</name>
    <dbReference type="NCBI Taxonomy" id="573497"/>
    <lineage>
        <taxon>Bacteria</taxon>
        <taxon>Bacillati</taxon>
        <taxon>Actinomycetota</taxon>
        <taxon>Actinomycetes</taxon>
        <taxon>Frankiales</taxon>
        <taxon>Frankiaceae</taxon>
        <taxon>Parafrankia</taxon>
    </lineage>
</organism>
<protein>
    <submittedName>
        <fullName evidence="2">ATP/GTP-binding protein</fullName>
    </submittedName>
</protein>
<name>A0A1S1Q9H0_9ACTN</name>
<gene>
    <name evidence="2" type="ORF">CC117_27590</name>
</gene>
<dbReference type="EMBL" id="MBLM01000154">
    <property type="protein sequence ID" value="OHV30226.1"/>
    <property type="molecule type" value="Genomic_DNA"/>
</dbReference>
<dbReference type="AlphaFoldDB" id="A0A1S1Q9H0"/>
<evidence type="ECO:0000313" key="2">
    <source>
        <dbReference type="EMBL" id="OHV30226.1"/>
    </source>
</evidence>
<feature type="region of interest" description="Disordered" evidence="1">
    <location>
        <begin position="1"/>
        <end position="76"/>
    </location>
</feature>
<keyword evidence="3" id="KW-1185">Reference proteome</keyword>